<comment type="caution">
    <text evidence="1">The sequence shown here is derived from an EMBL/GenBank/DDBJ whole genome shotgun (WGS) entry which is preliminary data.</text>
</comment>
<evidence type="ECO:0000313" key="2">
    <source>
        <dbReference type="Proteomes" id="UP001180020"/>
    </source>
</evidence>
<dbReference type="GO" id="GO:0035251">
    <property type="term" value="F:UDP-glucosyltransferase activity"/>
    <property type="evidence" value="ECO:0007669"/>
    <property type="project" value="InterPro"/>
</dbReference>
<sequence>MAELSVDNMKPQIHTLLAKLKPQIILHDITHHWTSSIASPLGVKTLYFSVFSAHAFAYLMVPSRTKFLQFPPVGFPDSSSSLDPYEAGHSQYIFKSFYGGPCVYERVVPCMRDCDAIVCKSASEMEGAYIDYLSSQYGKPVLLTGPLVQGPLTTGELHPPLDVLHRFPLFMFMFF</sequence>
<keyword evidence="2" id="KW-1185">Reference proteome</keyword>
<accession>A0AAV9BYT0</accession>
<gene>
    <name evidence="1" type="primary">UGT79B8</name>
    <name evidence="1" type="ORF">QJS10_CPB22g00718</name>
</gene>
<reference evidence="1" key="1">
    <citation type="journal article" date="2023" name="Nat. Commun.">
        <title>Diploid and tetraploid genomes of Acorus and the evolution of monocots.</title>
        <authorList>
            <person name="Ma L."/>
            <person name="Liu K.W."/>
            <person name="Li Z."/>
            <person name="Hsiao Y.Y."/>
            <person name="Qi Y."/>
            <person name="Fu T."/>
            <person name="Tang G.D."/>
            <person name="Zhang D."/>
            <person name="Sun W.H."/>
            <person name="Liu D.K."/>
            <person name="Li Y."/>
            <person name="Chen G.Z."/>
            <person name="Liu X.D."/>
            <person name="Liao X.Y."/>
            <person name="Jiang Y.T."/>
            <person name="Yu X."/>
            <person name="Hao Y."/>
            <person name="Huang J."/>
            <person name="Zhao X.W."/>
            <person name="Ke S."/>
            <person name="Chen Y.Y."/>
            <person name="Wu W.L."/>
            <person name="Hsu J.L."/>
            <person name="Lin Y.F."/>
            <person name="Huang M.D."/>
            <person name="Li C.Y."/>
            <person name="Huang L."/>
            <person name="Wang Z.W."/>
            <person name="Zhao X."/>
            <person name="Zhong W.Y."/>
            <person name="Peng D.H."/>
            <person name="Ahmad S."/>
            <person name="Lan S."/>
            <person name="Zhang J.S."/>
            <person name="Tsai W.C."/>
            <person name="Van de Peer Y."/>
            <person name="Liu Z.J."/>
        </authorList>
    </citation>
    <scope>NUCLEOTIDE SEQUENCE</scope>
    <source>
        <strain evidence="1">CP</strain>
    </source>
</reference>
<proteinExistence type="predicted"/>
<dbReference type="PANTHER" id="PTHR48049">
    <property type="entry name" value="GLYCOSYLTRANSFERASE"/>
    <property type="match status" value="1"/>
</dbReference>
<dbReference type="AlphaFoldDB" id="A0AAV9BYT0"/>
<organism evidence="1 2">
    <name type="scientific">Acorus calamus</name>
    <name type="common">Sweet flag</name>
    <dbReference type="NCBI Taxonomy" id="4465"/>
    <lineage>
        <taxon>Eukaryota</taxon>
        <taxon>Viridiplantae</taxon>
        <taxon>Streptophyta</taxon>
        <taxon>Embryophyta</taxon>
        <taxon>Tracheophyta</taxon>
        <taxon>Spermatophyta</taxon>
        <taxon>Magnoliopsida</taxon>
        <taxon>Liliopsida</taxon>
        <taxon>Acoraceae</taxon>
        <taxon>Acorus</taxon>
    </lineage>
</organism>
<evidence type="ECO:0000313" key="1">
    <source>
        <dbReference type="EMBL" id="KAK1281765.1"/>
    </source>
</evidence>
<dbReference type="Proteomes" id="UP001180020">
    <property type="component" value="Unassembled WGS sequence"/>
</dbReference>
<dbReference type="PANTHER" id="PTHR48049:SF84">
    <property type="entry name" value="UDP-GLYCOSYLTRANSFERASE 79A6"/>
    <property type="match status" value="1"/>
</dbReference>
<protein>
    <submittedName>
        <fullName evidence="1">UDP-glycosyltransferase 79B8</fullName>
    </submittedName>
</protein>
<dbReference type="EMBL" id="JAUJYO010000022">
    <property type="protein sequence ID" value="KAK1281765.1"/>
    <property type="molecule type" value="Genomic_DNA"/>
</dbReference>
<dbReference type="Gene3D" id="3.40.50.2000">
    <property type="entry name" value="Glycogen Phosphorylase B"/>
    <property type="match status" value="1"/>
</dbReference>
<dbReference type="SUPFAM" id="SSF53756">
    <property type="entry name" value="UDP-Glycosyltransferase/glycogen phosphorylase"/>
    <property type="match status" value="1"/>
</dbReference>
<reference evidence="1" key="2">
    <citation type="submission" date="2023-06" db="EMBL/GenBank/DDBJ databases">
        <authorList>
            <person name="Ma L."/>
            <person name="Liu K.-W."/>
            <person name="Li Z."/>
            <person name="Hsiao Y.-Y."/>
            <person name="Qi Y."/>
            <person name="Fu T."/>
            <person name="Tang G."/>
            <person name="Zhang D."/>
            <person name="Sun W.-H."/>
            <person name="Liu D.-K."/>
            <person name="Li Y."/>
            <person name="Chen G.-Z."/>
            <person name="Liu X.-D."/>
            <person name="Liao X.-Y."/>
            <person name="Jiang Y.-T."/>
            <person name="Yu X."/>
            <person name="Hao Y."/>
            <person name="Huang J."/>
            <person name="Zhao X.-W."/>
            <person name="Ke S."/>
            <person name="Chen Y.-Y."/>
            <person name="Wu W.-L."/>
            <person name="Hsu J.-L."/>
            <person name="Lin Y.-F."/>
            <person name="Huang M.-D."/>
            <person name="Li C.-Y."/>
            <person name="Huang L."/>
            <person name="Wang Z.-W."/>
            <person name="Zhao X."/>
            <person name="Zhong W.-Y."/>
            <person name="Peng D.-H."/>
            <person name="Ahmad S."/>
            <person name="Lan S."/>
            <person name="Zhang J.-S."/>
            <person name="Tsai W.-C."/>
            <person name="Van De Peer Y."/>
            <person name="Liu Z.-J."/>
        </authorList>
    </citation>
    <scope>NUCLEOTIDE SEQUENCE</scope>
    <source>
        <strain evidence="1">CP</strain>
        <tissue evidence="1">Leaves</tissue>
    </source>
</reference>
<dbReference type="InterPro" id="IPR050481">
    <property type="entry name" value="UDP-glycosyltransf_plant"/>
</dbReference>
<name>A0AAV9BYT0_ACOCL</name>